<comment type="catalytic activity">
    <reaction evidence="6">
        <text>precorrin-2 + NAD(+) = sirohydrochlorin + NADH + 2 H(+)</text>
        <dbReference type="Rhea" id="RHEA:15613"/>
        <dbReference type="ChEBI" id="CHEBI:15378"/>
        <dbReference type="ChEBI" id="CHEBI:57540"/>
        <dbReference type="ChEBI" id="CHEBI:57945"/>
        <dbReference type="ChEBI" id="CHEBI:58351"/>
        <dbReference type="ChEBI" id="CHEBI:58827"/>
        <dbReference type="EC" id="1.3.1.76"/>
    </reaction>
</comment>
<evidence type="ECO:0000256" key="1">
    <source>
        <dbReference type="ARBA" id="ARBA00005010"/>
    </source>
</evidence>
<comment type="caution">
    <text evidence="7">The sequence shown here is derived from an EMBL/GenBank/DDBJ whole genome shotgun (WGS) entry which is preliminary data.</text>
</comment>
<dbReference type="Gene3D" id="3.40.50.720">
    <property type="entry name" value="NAD(P)-binding Rossmann-like Domain"/>
    <property type="match status" value="1"/>
</dbReference>
<dbReference type="RefSeq" id="WP_109941710.1">
    <property type="nucleotide sequence ID" value="NZ_CP176366.1"/>
</dbReference>
<evidence type="ECO:0000313" key="7">
    <source>
        <dbReference type="EMBL" id="PWR71223.1"/>
    </source>
</evidence>
<dbReference type="UniPathway" id="UPA00262">
    <property type="reaction ID" value="UER00222"/>
</dbReference>
<evidence type="ECO:0000256" key="3">
    <source>
        <dbReference type="ARBA" id="ARBA00023002"/>
    </source>
</evidence>
<evidence type="ECO:0000313" key="8">
    <source>
        <dbReference type="Proteomes" id="UP000245934"/>
    </source>
</evidence>
<name>A0A2V2N7I0_9EURY</name>
<dbReference type="SUPFAM" id="SSF75615">
    <property type="entry name" value="Siroheme synthase middle domains-like"/>
    <property type="match status" value="1"/>
</dbReference>
<dbReference type="PANTHER" id="PTHR35330:SF1">
    <property type="entry name" value="SIROHEME BIOSYNTHESIS PROTEIN MET8"/>
    <property type="match status" value="1"/>
</dbReference>
<evidence type="ECO:0000256" key="4">
    <source>
        <dbReference type="ARBA" id="ARBA00023027"/>
    </source>
</evidence>
<dbReference type="Pfam" id="PF13241">
    <property type="entry name" value="NAD_binding_7"/>
    <property type="match status" value="1"/>
</dbReference>
<proteinExistence type="predicted"/>
<dbReference type="SUPFAM" id="SSF51735">
    <property type="entry name" value="NAD(P)-binding Rossmann-fold domains"/>
    <property type="match status" value="1"/>
</dbReference>
<keyword evidence="3" id="KW-0560">Oxidoreductase</keyword>
<sequence>MIPLMVDFTGRKVIIFGGGAVGARKARYFVEEADVTVYSRSFHPDFSSIPVRQEVLDLSPDAYSICPLIQDSALVIAATSDPDLNNIIREASESVHVFCNVASGNPGDVFLPAKVTGKKFTLAISTIGSVPAVSRLIREEMEKTFPDMDELIELGEWIRESFSTDHADPISGQSILYTALRDPETRKALSKGQMNAREYIRERYGS</sequence>
<organism evidence="7 8">
    <name type="scientific">Methanospirillum stamsii</name>
    <dbReference type="NCBI Taxonomy" id="1277351"/>
    <lineage>
        <taxon>Archaea</taxon>
        <taxon>Methanobacteriati</taxon>
        <taxon>Methanobacteriota</taxon>
        <taxon>Stenosarchaea group</taxon>
        <taxon>Methanomicrobia</taxon>
        <taxon>Methanomicrobiales</taxon>
        <taxon>Methanospirillaceae</taxon>
        <taxon>Methanospirillum</taxon>
    </lineage>
</organism>
<evidence type="ECO:0000256" key="6">
    <source>
        <dbReference type="ARBA" id="ARBA00047561"/>
    </source>
</evidence>
<dbReference type="PANTHER" id="PTHR35330">
    <property type="entry name" value="SIROHEME BIOSYNTHESIS PROTEIN MET8"/>
    <property type="match status" value="1"/>
</dbReference>
<dbReference type="EMBL" id="QGMZ01000031">
    <property type="protein sequence ID" value="PWR71223.1"/>
    <property type="molecule type" value="Genomic_DNA"/>
</dbReference>
<accession>A0A2V2N7I0</accession>
<comment type="pathway">
    <text evidence="1">Porphyrin-containing compound metabolism; siroheme biosynthesis; sirohydrochlorin from precorrin-2: step 1/1.</text>
</comment>
<dbReference type="GeneID" id="97609764"/>
<dbReference type="Proteomes" id="UP000245934">
    <property type="component" value="Unassembled WGS sequence"/>
</dbReference>
<dbReference type="GO" id="GO:0019354">
    <property type="term" value="P:siroheme biosynthetic process"/>
    <property type="evidence" value="ECO:0007669"/>
    <property type="project" value="UniProtKB-UniPathway"/>
</dbReference>
<dbReference type="EC" id="1.3.1.76" evidence="2"/>
<dbReference type="InterPro" id="IPR036291">
    <property type="entry name" value="NAD(P)-bd_dom_sf"/>
</dbReference>
<protein>
    <recommendedName>
        <fullName evidence="2">precorrin-2 dehydrogenase</fullName>
        <ecNumber evidence="2">1.3.1.76</ecNumber>
    </recommendedName>
</protein>
<evidence type="ECO:0000256" key="2">
    <source>
        <dbReference type="ARBA" id="ARBA00012400"/>
    </source>
</evidence>
<dbReference type="InterPro" id="IPR006367">
    <property type="entry name" value="Sirohaem_synthase_N"/>
</dbReference>
<evidence type="ECO:0000256" key="5">
    <source>
        <dbReference type="ARBA" id="ARBA00023244"/>
    </source>
</evidence>
<dbReference type="Gene3D" id="3.30.160.110">
    <property type="entry name" value="Siroheme synthase, domain 2"/>
    <property type="match status" value="1"/>
</dbReference>
<gene>
    <name evidence="7" type="ORF">DLD82_13775</name>
</gene>
<keyword evidence="4" id="KW-0520">NAD</keyword>
<keyword evidence="5" id="KW-0627">Porphyrin biosynthesis</keyword>
<dbReference type="NCBIfam" id="TIGR01470">
    <property type="entry name" value="cysG_Nterm"/>
    <property type="match status" value="1"/>
</dbReference>
<dbReference type="AlphaFoldDB" id="A0A2V2N7I0"/>
<reference evidence="7 8" key="1">
    <citation type="submission" date="2018-05" db="EMBL/GenBank/DDBJ databases">
        <title>Draft genome of Methanospirillum stamsii Pt1.</title>
        <authorList>
            <person name="Dueholm M.S."/>
            <person name="Nielsen P.H."/>
            <person name="Bakmann L.F."/>
            <person name="Otzen D.E."/>
        </authorList>
    </citation>
    <scope>NUCLEOTIDE SEQUENCE [LARGE SCALE GENOMIC DNA]</scope>
    <source>
        <strain evidence="7 8">Pt1</strain>
    </source>
</reference>
<dbReference type="InterPro" id="IPR028161">
    <property type="entry name" value="Met8-like"/>
</dbReference>
<keyword evidence="8" id="KW-1185">Reference proteome</keyword>
<dbReference type="GO" id="GO:0043115">
    <property type="term" value="F:precorrin-2 dehydrogenase activity"/>
    <property type="evidence" value="ECO:0007669"/>
    <property type="project" value="UniProtKB-EC"/>
</dbReference>
<dbReference type="OrthoDB" id="10510at2157"/>
<dbReference type="GO" id="GO:0004325">
    <property type="term" value="F:ferrochelatase activity"/>
    <property type="evidence" value="ECO:0007669"/>
    <property type="project" value="InterPro"/>
</dbReference>